<gene>
    <name evidence="5" type="ORF">SVUK_LOCUS2945</name>
</gene>
<keyword evidence="2" id="KW-0521">NADP</keyword>
<sequence>MDNNPVSSSNASDGGAERKRRFGSRSTALQTIEDVDLTGKTFLITGTTSGIGIETARALALKGAHVVMANRNIMRSEALKNKLLAEKV</sequence>
<dbReference type="InterPro" id="IPR002347">
    <property type="entry name" value="SDR_fam"/>
</dbReference>
<accession>A0A3P7IUL4</accession>
<feature type="compositionally biased region" description="Polar residues" evidence="4">
    <location>
        <begin position="1"/>
        <end position="12"/>
    </location>
</feature>
<evidence type="ECO:0000313" key="5">
    <source>
        <dbReference type="EMBL" id="VDM67947.1"/>
    </source>
</evidence>
<dbReference type="Proteomes" id="UP000270094">
    <property type="component" value="Unassembled WGS sequence"/>
</dbReference>
<evidence type="ECO:0000256" key="3">
    <source>
        <dbReference type="ARBA" id="ARBA00023002"/>
    </source>
</evidence>
<dbReference type="PANTHER" id="PTHR24320">
    <property type="entry name" value="RETINOL DEHYDROGENASE"/>
    <property type="match status" value="1"/>
</dbReference>
<dbReference type="OrthoDB" id="191139at2759"/>
<comment type="similarity">
    <text evidence="1">Belongs to the short-chain dehydrogenases/reductases (SDR) family.</text>
</comment>
<dbReference type="InterPro" id="IPR036291">
    <property type="entry name" value="NAD(P)-bd_dom_sf"/>
</dbReference>
<reference evidence="5 6" key="1">
    <citation type="submission" date="2018-11" db="EMBL/GenBank/DDBJ databases">
        <authorList>
            <consortium name="Pathogen Informatics"/>
        </authorList>
    </citation>
    <scope>NUCLEOTIDE SEQUENCE [LARGE SCALE GENOMIC DNA]</scope>
</reference>
<feature type="region of interest" description="Disordered" evidence="4">
    <location>
        <begin position="1"/>
        <end position="25"/>
    </location>
</feature>
<protein>
    <submittedName>
        <fullName evidence="5">Uncharacterized protein</fullName>
    </submittedName>
</protein>
<dbReference type="EMBL" id="UYYB01007094">
    <property type="protein sequence ID" value="VDM67947.1"/>
    <property type="molecule type" value="Genomic_DNA"/>
</dbReference>
<keyword evidence="3" id="KW-0560">Oxidoreductase</keyword>
<dbReference type="AlphaFoldDB" id="A0A3P7IUL4"/>
<evidence type="ECO:0000256" key="2">
    <source>
        <dbReference type="ARBA" id="ARBA00022857"/>
    </source>
</evidence>
<organism evidence="5 6">
    <name type="scientific">Strongylus vulgaris</name>
    <name type="common">Blood worm</name>
    <dbReference type="NCBI Taxonomy" id="40348"/>
    <lineage>
        <taxon>Eukaryota</taxon>
        <taxon>Metazoa</taxon>
        <taxon>Ecdysozoa</taxon>
        <taxon>Nematoda</taxon>
        <taxon>Chromadorea</taxon>
        <taxon>Rhabditida</taxon>
        <taxon>Rhabditina</taxon>
        <taxon>Rhabditomorpha</taxon>
        <taxon>Strongyloidea</taxon>
        <taxon>Strongylidae</taxon>
        <taxon>Strongylus</taxon>
    </lineage>
</organism>
<name>A0A3P7IUL4_STRVU</name>
<evidence type="ECO:0000313" key="6">
    <source>
        <dbReference type="Proteomes" id="UP000270094"/>
    </source>
</evidence>
<evidence type="ECO:0000256" key="1">
    <source>
        <dbReference type="ARBA" id="ARBA00006484"/>
    </source>
</evidence>
<dbReference type="SUPFAM" id="SSF51735">
    <property type="entry name" value="NAD(P)-binding Rossmann-fold domains"/>
    <property type="match status" value="1"/>
</dbReference>
<dbReference type="PANTHER" id="PTHR24320:SF282">
    <property type="entry name" value="WW DOMAIN-CONTAINING OXIDOREDUCTASE"/>
    <property type="match status" value="1"/>
</dbReference>
<keyword evidence="6" id="KW-1185">Reference proteome</keyword>
<evidence type="ECO:0000256" key="4">
    <source>
        <dbReference type="SAM" id="MobiDB-lite"/>
    </source>
</evidence>
<dbReference type="Pfam" id="PF00106">
    <property type="entry name" value="adh_short"/>
    <property type="match status" value="1"/>
</dbReference>
<dbReference type="Gene3D" id="3.40.50.720">
    <property type="entry name" value="NAD(P)-binding Rossmann-like Domain"/>
    <property type="match status" value="1"/>
</dbReference>
<dbReference type="GO" id="GO:0016491">
    <property type="term" value="F:oxidoreductase activity"/>
    <property type="evidence" value="ECO:0007669"/>
    <property type="project" value="UniProtKB-KW"/>
</dbReference>
<proteinExistence type="inferred from homology"/>